<organism evidence="1 2">
    <name type="scientific">Roseicyclus marinus</name>
    <dbReference type="NCBI Taxonomy" id="2161673"/>
    <lineage>
        <taxon>Bacteria</taxon>
        <taxon>Pseudomonadati</taxon>
        <taxon>Pseudomonadota</taxon>
        <taxon>Alphaproteobacteria</taxon>
        <taxon>Rhodobacterales</taxon>
        <taxon>Roseobacteraceae</taxon>
        <taxon>Roseicyclus</taxon>
    </lineage>
</organism>
<protein>
    <recommendedName>
        <fullName evidence="3">Dihydrodipicolinate reductase</fullName>
    </recommendedName>
</protein>
<dbReference type="Proteomes" id="UP001337723">
    <property type="component" value="Chromosome"/>
</dbReference>
<dbReference type="KEGG" id="rmai:MACH21_02880"/>
<accession>A0AA48HH74</accession>
<name>A0AA48HH74_9RHOB</name>
<dbReference type="EMBL" id="AP027266">
    <property type="protein sequence ID" value="BDW84111.1"/>
    <property type="molecule type" value="Genomic_DNA"/>
</dbReference>
<evidence type="ECO:0000313" key="1">
    <source>
        <dbReference type="EMBL" id="BDW84111.1"/>
    </source>
</evidence>
<keyword evidence="2" id="KW-1185">Reference proteome</keyword>
<reference evidence="1 2" key="1">
    <citation type="submission" date="2023-01" db="EMBL/GenBank/DDBJ databases">
        <title>Complete genome sequence of Roseicyclus marinus strain Dej080120_10.</title>
        <authorList>
            <person name="Ueki S."/>
            <person name="Maruyama F."/>
        </authorList>
    </citation>
    <scope>NUCLEOTIDE SEQUENCE [LARGE SCALE GENOMIC DNA]</scope>
    <source>
        <strain evidence="1 2">Dej080120_10</strain>
    </source>
</reference>
<gene>
    <name evidence="1" type="ORF">MACH21_02880</name>
</gene>
<dbReference type="RefSeq" id="WP_338273691.1">
    <property type="nucleotide sequence ID" value="NZ_AP027266.1"/>
</dbReference>
<dbReference type="AlphaFoldDB" id="A0AA48HH74"/>
<proteinExistence type="predicted"/>
<evidence type="ECO:0008006" key="3">
    <source>
        <dbReference type="Google" id="ProtNLM"/>
    </source>
</evidence>
<sequence>MTRAIPALPGALAGAILGIFAAEPLAAEGFSVVDSADRFVSLVNGRELRRFGIRLNVTPEGEIIGRAFGAPVTGAWTWQGGYFCRDLFWNGDDLGYNCQLVEQSGDTLRFTSDQGSGMSAELNLQ</sequence>
<evidence type="ECO:0000313" key="2">
    <source>
        <dbReference type="Proteomes" id="UP001337723"/>
    </source>
</evidence>